<protein>
    <recommendedName>
        <fullName evidence="3">4a-hydroxytetrahydrobiopterin dehydratase</fullName>
        <ecNumber evidence="3">4.2.1.96</ecNumber>
    </recommendedName>
</protein>
<comment type="caution">
    <text evidence="5">The sequence shown here is derived from an EMBL/GenBank/DDBJ whole genome shotgun (WGS) entry which is preliminary data.</text>
</comment>
<evidence type="ECO:0000313" key="6">
    <source>
        <dbReference type="Proteomes" id="UP000176608"/>
    </source>
</evidence>
<dbReference type="Gene3D" id="3.30.1360.20">
    <property type="entry name" value="Transcriptional coactivator/pterin dehydratase"/>
    <property type="match status" value="1"/>
</dbReference>
<reference evidence="5 6" key="1">
    <citation type="journal article" date="2016" name="Nat. Commun.">
        <title>Thousands of microbial genomes shed light on interconnected biogeochemical processes in an aquifer system.</title>
        <authorList>
            <person name="Anantharaman K."/>
            <person name="Brown C.T."/>
            <person name="Hug L.A."/>
            <person name="Sharon I."/>
            <person name="Castelle C.J."/>
            <person name="Probst A.J."/>
            <person name="Thomas B.C."/>
            <person name="Singh A."/>
            <person name="Wilkins M.J."/>
            <person name="Karaoz U."/>
            <person name="Brodie E.L."/>
            <person name="Williams K.H."/>
            <person name="Hubbard S.S."/>
            <person name="Banfield J.F."/>
        </authorList>
    </citation>
    <scope>NUCLEOTIDE SEQUENCE [LARGE SCALE GENOMIC DNA]</scope>
</reference>
<sequence>MLKDLNHDWKIQNNKLFLSTKQKDFMACVDLINQIAQIAEKMNHHPNLYINDYRTLEIEVYTHAENKITEKDWELAEEIDKILD</sequence>
<dbReference type="GO" id="GO:0006729">
    <property type="term" value="P:tetrahydrobiopterin biosynthetic process"/>
    <property type="evidence" value="ECO:0007669"/>
    <property type="project" value="InterPro"/>
</dbReference>
<gene>
    <name evidence="5" type="ORF">A2886_02625</name>
</gene>
<evidence type="ECO:0000256" key="1">
    <source>
        <dbReference type="ARBA" id="ARBA00001554"/>
    </source>
</evidence>
<dbReference type="Proteomes" id="UP000176608">
    <property type="component" value="Unassembled WGS sequence"/>
</dbReference>
<comment type="similarity">
    <text evidence="2">Belongs to the pterin-4-alpha-carbinolamine dehydratase family.</text>
</comment>
<dbReference type="SUPFAM" id="SSF55248">
    <property type="entry name" value="PCD-like"/>
    <property type="match status" value="1"/>
</dbReference>
<dbReference type="AlphaFoldDB" id="A0A1F4UTY0"/>
<evidence type="ECO:0000313" key="5">
    <source>
        <dbReference type="EMBL" id="OGC47653.1"/>
    </source>
</evidence>
<organism evidence="5 6">
    <name type="scientific">candidate division WWE3 bacterium RIFCSPHIGHO2_01_FULL_42_13</name>
    <dbReference type="NCBI Taxonomy" id="1802617"/>
    <lineage>
        <taxon>Bacteria</taxon>
        <taxon>Katanobacteria</taxon>
    </lineage>
</organism>
<dbReference type="CDD" id="cd00488">
    <property type="entry name" value="PCD_DCoH"/>
    <property type="match status" value="1"/>
</dbReference>
<comment type="catalytic activity">
    <reaction evidence="1">
        <text>(4aS,6R)-4a-hydroxy-L-erythro-5,6,7,8-tetrahydrobiopterin = (6R)-L-erythro-6,7-dihydrobiopterin + H2O</text>
        <dbReference type="Rhea" id="RHEA:11920"/>
        <dbReference type="ChEBI" id="CHEBI:15377"/>
        <dbReference type="ChEBI" id="CHEBI:15642"/>
        <dbReference type="ChEBI" id="CHEBI:43120"/>
        <dbReference type="EC" id="4.2.1.96"/>
    </reaction>
</comment>
<evidence type="ECO:0000256" key="2">
    <source>
        <dbReference type="ARBA" id="ARBA00006472"/>
    </source>
</evidence>
<evidence type="ECO:0000256" key="3">
    <source>
        <dbReference type="ARBA" id="ARBA00013252"/>
    </source>
</evidence>
<dbReference type="EC" id="4.2.1.96" evidence="3"/>
<dbReference type="PANTHER" id="PTHR12599:SF0">
    <property type="entry name" value="PTERIN-4-ALPHA-CARBINOLAMINE DEHYDRATASE"/>
    <property type="match status" value="1"/>
</dbReference>
<dbReference type="STRING" id="1802617.A2886_02625"/>
<dbReference type="GO" id="GO:0008124">
    <property type="term" value="F:4-alpha-hydroxytetrahydrobiopterin dehydratase activity"/>
    <property type="evidence" value="ECO:0007669"/>
    <property type="project" value="UniProtKB-EC"/>
</dbReference>
<name>A0A1F4UTY0_UNCKA</name>
<keyword evidence="4" id="KW-0456">Lyase</keyword>
<evidence type="ECO:0000256" key="4">
    <source>
        <dbReference type="ARBA" id="ARBA00023239"/>
    </source>
</evidence>
<dbReference type="Pfam" id="PF01329">
    <property type="entry name" value="Pterin_4a"/>
    <property type="match status" value="1"/>
</dbReference>
<proteinExistence type="inferred from homology"/>
<accession>A0A1F4UTY0</accession>
<dbReference type="EMBL" id="MEVA01000006">
    <property type="protein sequence ID" value="OGC47653.1"/>
    <property type="molecule type" value="Genomic_DNA"/>
</dbReference>
<dbReference type="InterPro" id="IPR036428">
    <property type="entry name" value="PCD_sf"/>
</dbReference>
<dbReference type="InterPro" id="IPR001533">
    <property type="entry name" value="Pterin_deHydtase"/>
</dbReference>
<dbReference type="PANTHER" id="PTHR12599">
    <property type="entry name" value="PTERIN-4-ALPHA-CARBINOLAMINE DEHYDRATASE"/>
    <property type="match status" value="1"/>
</dbReference>